<name>A0A067TCJ4_GALM3</name>
<gene>
    <name evidence="2" type="ORF">GALMADRAFT_409098</name>
</gene>
<reference evidence="3" key="1">
    <citation type="journal article" date="2014" name="Proc. Natl. Acad. Sci. U.S.A.">
        <title>Extensive sampling of basidiomycete genomes demonstrates inadequacy of the white-rot/brown-rot paradigm for wood decay fungi.</title>
        <authorList>
            <person name="Riley R."/>
            <person name="Salamov A.A."/>
            <person name="Brown D.W."/>
            <person name="Nagy L.G."/>
            <person name="Floudas D."/>
            <person name="Held B.W."/>
            <person name="Levasseur A."/>
            <person name="Lombard V."/>
            <person name="Morin E."/>
            <person name="Otillar R."/>
            <person name="Lindquist E.A."/>
            <person name="Sun H."/>
            <person name="LaButti K.M."/>
            <person name="Schmutz J."/>
            <person name="Jabbour D."/>
            <person name="Luo H."/>
            <person name="Baker S.E."/>
            <person name="Pisabarro A.G."/>
            <person name="Walton J.D."/>
            <person name="Blanchette R.A."/>
            <person name="Henrissat B."/>
            <person name="Martin F."/>
            <person name="Cullen D."/>
            <person name="Hibbett D.S."/>
            <person name="Grigoriev I.V."/>
        </authorList>
    </citation>
    <scope>NUCLEOTIDE SEQUENCE [LARGE SCALE GENOMIC DNA]</scope>
    <source>
        <strain evidence="3">CBS 339.88</strain>
    </source>
</reference>
<proteinExistence type="predicted"/>
<dbReference type="AlphaFoldDB" id="A0A067TCJ4"/>
<dbReference type="Proteomes" id="UP000027222">
    <property type="component" value="Unassembled WGS sequence"/>
</dbReference>
<organism evidence="2 3">
    <name type="scientific">Galerina marginata (strain CBS 339.88)</name>
    <dbReference type="NCBI Taxonomy" id="685588"/>
    <lineage>
        <taxon>Eukaryota</taxon>
        <taxon>Fungi</taxon>
        <taxon>Dikarya</taxon>
        <taxon>Basidiomycota</taxon>
        <taxon>Agaricomycotina</taxon>
        <taxon>Agaricomycetes</taxon>
        <taxon>Agaricomycetidae</taxon>
        <taxon>Agaricales</taxon>
        <taxon>Agaricineae</taxon>
        <taxon>Strophariaceae</taxon>
        <taxon>Galerina</taxon>
    </lineage>
</organism>
<dbReference type="EMBL" id="KL142376">
    <property type="protein sequence ID" value="KDR77614.1"/>
    <property type="molecule type" value="Genomic_DNA"/>
</dbReference>
<evidence type="ECO:0000313" key="3">
    <source>
        <dbReference type="Proteomes" id="UP000027222"/>
    </source>
</evidence>
<accession>A0A067TCJ4</accession>
<keyword evidence="1" id="KW-0812">Transmembrane</keyword>
<protein>
    <submittedName>
        <fullName evidence="2">Uncharacterized protein</fullName>
    </submittedName>
</protein>
<keyword evidence="1" id="KW-0472">Membrane</keyword>
<keyword evidence="3" id="KW-1185">Reference proteome</keyword>
<dbReference type="HOGENOM" id="CLU_2527597_0_0_1"/>
<evidence type="ECO:0000313" key="2">
    <source>
        <dbReference type="EMBL" id="KDR77614.1"/>
    </source>
</evidence>
<sequence>MLAPGGVISQDNLARKLVTSSSDEEIRRESKRDRFASYSSCSLGNILTITFNSVVALVLAIPCAIVPILYGEEIDNFFGRCRML</sequence>
<evidence type="ECO:0000256" key="1">
    <source>
        <dbReference type="SAM" id="Phobius"/>
    </source>
</evidence>
<feature type="transmembrane region" description="Helical" evidence="1">
    <location>
        <begin position="46"/>
        <end position="70"/>
    </location>
</feature>
<keyword evidence="1" id="KW-1133">Transmembrane helix</keyword>